<gene>
    <name evidence="2" type="ORF">TRITD_2Bv1G062990</name>
</gene>
<accession>A0A9R1PHV2</accession>
<evidence type="ECO:0000313" key="3">
    <source>
        <dbReference type="Proteomes" id="UP000324705"/>
    </source>
</evidence>
<reference evidence="2 3" key="1">
    <citation type="submission" date="2017-09" db="EMBL/GenBank/DDBJ databases">
        <authorList>
            <consortium name="International Durum Wheat Genome Sequencing Consortium (IDWGSC)"/>
            <person name="Milanesi L."/>
        </authorList>
    </citation>
    <scope>NUCLEOTIDE SEQUENCE [LARGE SCALE GENOMIC DNA]</scope>
    <source>
        <strain evidence="3">cv. Svevo</strain>
    </source>
</reference>
<proteinExistence type="predicted"/>
<name>A0A9R1PHV2_TRITD</name>
<protein>
    <submittedName>
        <fullName evidence="2">Uncharacterized protein</fullName>
    </submittedName>
</protein>
<evidence type="ECO:0000313" key="2">
    <source>
        <dbReference type="EMBL" id="VAH43646.1"/>
    </source>
</evidence>
<keyword evidence="3" id="KW-1185">Reference proteome</keyword>
<feature type="compositionally biased region" description="Basic and acidic residues" evidence="1">
    <location>
        <begin position="34"/>
        <end position="64"/>
    </location>
</feature>
<dbReference type="AlphaFoldDB" id="A0A9R1PHV2"/>
<feature type="compositionally biased region" description="Low complexity" evidence="1">
    <location>
        <begin position="1"/>
        <end position="17"/>
    </location>
</feature>
<feature type="region of interest" description="Disordered" evidence="1">
    <location>
        <begin position="1"/>
        <end position="64"/>
    </location>
</feature>
<dbReference type="EMBL" id="LT934114">
    <property type="protein sequence ID" value="VAH43646.1"/>
    <property type="molecule type" value="Genomic_DNA"/>
</dbReference>
<dbReference type="Gramene" id="TRITD2Bv1G062990.1">
    <property type="protein sequence ID" value="TRITD2Bv1G062990.1"/>
    <property type="gene ID" value="TRITD2Bv1G062990"/>
</dbReference>
<dbReference type="Proteomes" id="UP000324705">
    <property type="component" value="Chromosome 2B"/>
</dbReference>
<sequence>MASDPASAASPSAAAAAVTDEVTPPRGRKTPHTLPDEKEMEAMRRAPARGDEERGLGLEGEGRRGDNLVISVDSIACSDFSFSPVVRDRRAYGLSDHST</sequence>
<evidence type="ECO:0000256" key="1">
    <source>
        <dbReference type="SAM" id="MobiDB-lite"/>
    </source>
</evidence>
<organism evidence="2 3">
    <name type="scientific">Triticum turgidum subsp. durum</name>
    <name type="common">Durum wheat</name>
    <name type="synonym">Triticum durum</name>
    <dbReference type="NCBI Taxonomy" id="4567"/>
    <lineage>
        <taxon>Eukaryota</taxon>
        <taxon>Viridiplantae</taxon>
        <taxon>Streptophyta</taxon>
        <taxon>Embryophyta</taxon>
        <taxon>Tracheophyta</taxon>
        <taxon>Spermatophyta</taxon>
        <taxon>Magnoliopsida</taxon>
        <taxon>Liliopsida</taxon>
        <taxon>Poales</taxon>
        <taxon>Poaceae</taxon>
        <taxon>BOP clade</taxon>
        <taxon>Pooideae</taxon>
        <taxon>Triticodae</taxon>
        <taxon>Triticeae</taxon>
        <taxon>Triticinae</taxon>
        <taxon>Triticum</taxon>
    </lineage>
</organism>